<dbReference type="InParanoid" id="A0A0V0QPM5"/>
<sequence length="274" mass="33101">MTDSQINNSNSRHQQYDLPPQQGDLQEYIQVLQEHQITCEAQGKYLEAESAMKRIEELKVELERQQNQEIKQRHVAEKMRIEKAHLEEFNEFNEFWDKKMQEFDEEAIKIKDDLIERQEDEYYKIEQELQKTISLRPKESSEILNLRKIEQNLAKQKSYQEAHQVQQKIKQLEKKEEANWILQRQQKIQKQLQQLRVRQQNELNALAQRIFAGQEEQRKSRSIELERLLQKYQNVKKEIDSENEKELLAFTKQFKSKGVSNYATRSRFNASQQY</sequence>
<feature type="compositionally biased region" description="Polar residues" evidence="2">
    <location>
        <begin position="1"/>
        <end position="13"/>
    </location>
</feature>
<dbReference type="OrthoDB" id="8062037at2759"/>
<gene>
    <name evidence="3" type="ORF">PPERSA_08355</name>
</gene>
<reference evidence="3 4" key="1">
    <citation type="journal article" date="2015" name="Sci. Rep.">
        <title>Genome of the facultative scuticociliatosis pathogen Pseudocohnilembus persalinus provides insight into its virulence through horizontal gene transfer.</title>
        <authorList>
            <person name="Xiong J."/>
            <person name="Wang G."/>
            <person name="Cheng J."/>
            <person name="Tian M."/>
            <person name="Pan X."/>
            <person name="Warren A."/>
            <person name="Jiang C."/>
            <person name="Yuan D."/>
            <person name="Miao W."/>
        </authorList>
    </citation>
    <scope>NUCLEOTIDE SEQUENCE [LARGE SCALE GENOMIC DNA]</scope>
    <source>
        <strain evidence="3">36N120E</strain>
    </source>
</reference>
<keyword evidence="4" id="KW-1185">Reference proteome</keyword>
<feature type="region of interest" description="Disordered" evidence="2">
    <location>
        <begin position="1"/>
        <end position="22"/>
    </location>
</feature>
<protein>
    <submittedName>
        <fullName evidence="3">Uncharacterized protein</fullName>
    </submittedName>
</protein>
<keyword evidence="1" id="KW-0175">Coiled coil</keyword>
<dbReference type="AlphaFoldDB" id="A0A0V0QPM5"/>
<accession>A0A0V0QPM5</accession>
<evidence type="ECO:0000313" key="3">
    <source>
        <dbReference type="EMBL" id="KRX04140.1"/>
    </source>
</evidence>
<dbReference type="OMA" id="STPYKPK"/>
<dbReference type="PANTHER" id="PTHR47026">
    <property type="entry name" value="PIGMENTOSA GTPASE REGULATOR-LIKE PROTEIN, PUTATIVE-RELATED"/>
    <property type="match status" value="1"/>
</dbReference>
<organism evidence="3 4">
    <name type="scientific">Pseudocohnilembus persalinus</name>
    <name type="common">Ciliate</name>
    <dbReference type="NCBI Taxonomy" id="266149"/>
    <lineage>
        <taxon>Eukaryota</taxon>
        <taxon>Sar</taxon>
        <taxon>Alveolata</taxon>
        <taxon>Ciliophora</taxon>
        <taxon>Intramacronucleata</taxon>
        <taxon>Oligohymenophorea</taxon>
        <taxon>Scuticociliatia</taxon>
        <taxon>Philasterida</taxon>
        <taxon>Pseudocohnilembidae</taxon>
        <taxon>Pseudocohnilembus</taxon>
    </lineage>
</organism>
<dbReference type="EMBL" id="LDAU01000121">
    <property type="protein sequence ID" value="KRX04140.1"/>
    <property type="molecule type" value="Genomic_DNA"/>
</dbReference>
<proteinExistence type="predicted"/>
<comment type="caution">
    <text evidence="3">The sequence shown here is derived from an EMBL/GenBank/DDBJ whole genome shotgun (WGS) entry which is preliminary data.</text>
</comment>
<evidence type="ECO:0000256" key="2">
    <source>
        <dbReference type="SAM" id="MobiDB-lite"/>
    </source>
</evidence>
<dbReference type="Proteomes" id="UP000054937">
    <property type="component" value="Unassembled WGS sequence"/>
</dbReference>
<evidence type="ECO:0000313" key="4">
    <source>
        <dbReference type="Proteomes" id="UP000054937"/>
    </source>
</evidence>
<feature type="coiled-coil region" evidence="1">
    <location>
        <begin position="115"/>
        <end position="245"/>
    </location>
</feature>
<feature type="coiled-coil region" evidence="1">
    <location>
        <begin position="45"/>
        <end position="72"/>
    </location>
</feature>
<evidence type="ECO:0000256" key="1">
    <source>
        <dbReference type="SAM" id="Coils"/>
    </source>
</evidence>
<dbReference type="PANTHER" id="PTHR47026:SF2">
    <property type="entry name" value="FLAGELLAR ASSOCIATED PROTEIN"/>
    <property type="match status" value="1"/>
</dbReference>
<name>A0A0V0QPM5_PSEPJ</name>